<protein>
    <submittedName>
        <fullName evidence="1">Uncharacterized protein</fullName>
    </submittedName>
</protein>
<dbReference type="RefSeq" id="WP_211313503.1">
    <property type="nucleotide sequence ID" value="NZ_BAAABL010000018.1"/>
</dbReference>
<organism evidence="1 2">
    <name type="scientific">Halarchaeum salinum</name>
    <dbReference type="NCBI Taxonomy" id="489912"/>
    <lineage>
        <taxon>Archaea</taxon>
        <taxon>Methanobacteriati</taxon>
        <taxon>Methanobacteriota</taxon>
        <taxon>Stenosarchaea group</taxon>
        <taxon>Halobacteria</taxon>
        <taxon>Halobacteriales</taxon>
        <taxon>Halobacteriaceae</taxon>
    </lineage>
</organism>
<dbReference type="EMBL" id="BAAABL010000018">
    <property type="protein sequence ID" value="GAA0291664.1"/>
    <property type="molecule type" value="Genomic_DNA"/>
</dbReference>
<dbReference type="AlphaFoldDB" id="A0AAV3S4C0"/>
<gene>
    <name evidence="1" type="ORF">GCM10009066_02700</name>
</gene>
<name>A0AAV3S4C0_9EURY</name>
<dbReference type="Proteomes" id="UP001500837">
    <property type="component" value="Unassembled WGS sequence"/>
</dbReference>
<evidence type="ECO:0000313" key="2">
    <source>
        <dbReference type="Proteomes" id="UP001500837"/>
    </source>
</evidence>
<reference evidence="1 2" key="1">
    <citation type="journal article" date="2019" name="Int. J. Syst. Evol. Microbiol.">
        <title>The Global Catalogue of Microorganisms (GCM) 10K type strain sequencing project: providing services to taxonomists for standard genome sequencing and annotation.</title>
        <authorList>
            <consortium name="The Broad Institute Genomics Platform"/>
            <consortium name="The Broad Institute Genome Sequencing Center for Infectious Disease"/>
            <person name="Wu L."/>
            <person name="Ma J."/>
        </authorList>
    </citation>
    <scope>NUCLEOTIDE SEQUENCE [LARGE SCALE GENOMIC DNA]</scope>
    <source>
        <strain evidence="1 2">JCM 16330</strain>
    </source>
</reference>
<proteinExistence type="predicted"/>
<sequence>MTDSMDEDVSVAESKRRQVRERVLQAEKEKLHLDLARGINDDIEEIIREEID</sequence>
<keyword evidence="2" id="KW-1185">Reference proteome</keyword>
<comment type="caution">
    <text evidence="1">The sequence shown here is derived from an EMBL/GenBank/DDBJ whole genome shotgun (WGS) entry which is preliminary data.</text>
</comment>
<accession>A0AAV3S4C0</accession>
<evidence type="ECO:0000313" key="1">
    <source>
        <dbReference type="EMBL" id="GAA0291664.1"/>
    </source>
</evidence>